<dbReference type="InterPro" id="IPR041440">
    <property type="entry name" value="HypF_C"/>
</dbReference>
<evidence type="ECO:0000313" key="15">
    <source>
        <dbReference type="Proteomes" id="UP000298347"/>
    </source>
</evidence>
<dbReference type="InterPro" id="IPR017945">
    <property type="entry name" value="DHBP_synth_RibB-like_a/b_dom"/>
</dbReference>
<dbReference type="Proteomes" id="UP000298347">
    <property type="component" value="Unassembled WGS sequence"/>
</dbReference>
<comment type="similarity">
    <text evidence="3 10">Belongs to the carbamoyltransferase HypF family.</text>
</comment>
<reference evidence="14 15" key="1">
    <citation type="journal article" date="2015" name="Int. J. Syst. Evol. Microbiol.">
        <title>Sporolactobacillus shoreae sp. nov. and Sporolactobacillus spathodeae sp. nov., two spore-forming lactic acid bacteria isolated from tree barks in Thailand.</title>
        <authorList>
            <person name="Thamacharoensuk T."/>
            <person name="Kitahara M."/>
            <person name="Ohkuma M."/>
            <person name="Thongchul N."/>
            <person name="Tanasupawat S."/>
        </authorList>
    </citation>
    <scope>NUCLEOTIDE SEQUENCE [LARGE SCALE GENOMIC DNA]</scope>
    <source>
        <strain evidence="14 15">BK92</strain>
    </source>
</reference>
<evidence type="ECO:0000256" key="5">
    <source>
        <dbReference type="ARBA" id="ARBA00022723"/>
    </source>
</evidence>
<dbReference type="Gene3D" id="3.30.420.40">
    <property type="match status" value="1"/>
</dbReference>
<feature type="domain" description="Acylphosphatase-like" evidence="12">
    <location>
        <begin position="4"/>
        <end position="90"/>
    </location>
</feature>
<comment type="pathway">
    <text evidence="1">Protein modification; [NiFe] hydrogenase maturation.</text>
</comment>
<dbReference type="Pfam" id="PF22521">
    <property type="entry name" value="HypF_C_2"/>
    <property type="match status" value="1"/>
</dbReference>
<dbReference type="EC" id="6.2.-.-" evidence="10"/>
<dbReference type="GO" id="GO:0008270">
    <property type="term" value="F:zinc ion binding"/>
    <property type="evidence" value="ECO:0007669"/>
    <property type="project" value="UniProtKB-KW"/>
</dbReference>
<dbReference type="PANTHER" id="PTHR42959:SF1">
    <property type="entry name" value="CARBAMOYLTRANSFERASE HYPF"/>
    <property type="match status" value="1"/>
</dbReference>
<evidence type="ECO:0000256" key="8">
    <source>
        <dbReference type="ARBA" id="ARBA00047645"/>
    </source>
</evidence>
<dbReference type="UniPathway" id="UPA00335"/>
<dbReference type="InterPro" id="IPR004421">
    <property type="entry name" value="Carbamoyltransferase_HypF"/>
</dbReference>
<dbReference type="PANTHER" id="PTHR42959">
    <property type="entry name" value="CARBAMOYLTRANSFERASE"/>
    <property type="match status" value="1"/>
</dbReference>
<gene>
    <name evidence="14" type="primary">hypF</name>
    <name evidence="14" type="ORF">E4665_12065</name>
</gene>
<dbReference type="GO" id="GO:0016743">
    <property type="term" value="F:carboxyl- or carbamoyltransferase activity"/>
    <property type="evidence" value="ECO:0007669"/>
    <property type="project" value="UniProtKB-UniRule"/>
</dbReference>
<dbReference type="GO" id="GO:0051604">
    <property type="term" value="P:protein maturation"/>
    <property type="evidence" value="ECO:0007669"/>
    <property type="project" value="TreeGrafter"/>
</dbReference>
<sequence length="763" mass="83661">MPEAVKVTVRGRVQGVGFRPFVYRISHEEGLAGTVQNNMDGVRIVWEGNGDAIEQALKRLRAEKPRLSRIDEVAINPAGLSGLSDFQIIDSDRSGKSELVIPVDSAVCDDCLREMRDPKNFRYRYPFINCTQCGPRYTIIEELPYDRVYTSMKGFRMCGKCAEEYNNPLNRRHHAQPIACDACGPHLTLLSPDGETLGEHEDALKGAVRTLEKGGIVAIKGIGGFHLACDAANPDAVARLRQRKGRPDKPLAIMAASVEVTQRVASLSDEEADVLQSPEAPIVLLEKKDSFSDVLPEALAPGVRTIGVMLPYAPLHHLLFDDGNYLFLVMTSANPSGLPILYQDERAVHYLNRIADQILTHNRPILHAIDDSVVRIGSHTPFFLRRSRGYVPDPISTERKVDGIAALGSQMKNTFALGRGSQIFVSPHLGDLAAVESMAHYEETLAHLTQWMGVDPRIIAIDRHPDYSTREIAERMDRQVIEVQHHHAHLVSCMEDNGLTGECLGLILDGTGYGEDGNVWGFEVLHGGASGYQRLAHLRYTPLPGGDRAVTEPWRNAAAMLISLLGEKGKGIAAQLFPNQGAALRVIERMVAMKLNAPLAGTCGRLFDAVSAMLGICKVSTYDGEAAILLSECIGSHGGKIEPYPYLVTDEKLIEIDFSPMLEQIADDRLNGLPVAQISLRFHETVAVACVRVIRKIYSRHPEFGKRVALSGGSLNNPYLAERLNEWLSASGFDVYTHHRIPCGDGGLCLGQLAVAAEMQSGK</sequence>
<evidence type="ECO:0000313" key="14">
    <source>
        <dbReference type="EMBL" id="TGA97356.1"/>
    </source>
</evidence>
<dbReference type="SUPFAM" id="SSF53067">
    <property type="entry name" value="Actin-like ATPase domain"/>
    <property type="match status" value="1"/>
</dbReference>
<organism evidence="14 15">
    <name type="scientific">Sporolactobacillus shoreae</name>
    <dbReference type="NCBI Taxonomy" id="1465501"/>
    <lineage>
        <taxon>Bacteria</taxon>
        <taxon>Bacillati</taxon>
        <taxon>Bacillota</taxon>
        <taxon>Bacilli</taxon>
        <taxon>Bacillales</taxon>
        <taxon>Sporolactobacillaceae</taxon>
        <taxon>Sporolactobacillus</taxon>
    </lineage>
</organism>
<evidence type="ECO:0000256" key="7">
    <source>
        <dbReference type="ARBA" id="ARBA00022833"/>
    </source>
</evidence>
<dbReference type="InterPro" id="IPR043129">
    <property type="entry name" value="ATPase_NBD"/>
</dbReference>
<dbReference type="InterPro" id="IPR055128">
    <property type="entry name" value="HypF_C_2"/>
</dbReference>
<dbReference type="Pfam" id="PF01300">
    <property type="entry name" value="Sua5_yciO_yrdC"/>
    <property type="match status" value="1"/>
</dbReference>
<comment type="catalytic activity">
    <reaction evidence="9">
        <text>C-terminal L-cysteinyl-[HypE protein] + carbamoyl phosphate + ATP + H2O = C-terminal S-carboxamide-L-cysteinyl-[HypE protein] + AMP + phosphate + diphosphate + H(+)</text>
        <dbReference type="Rhea" id="RHEA:55636"/>
        <dbReference type="Rhea" id="RHEA-COMP:14247"/>
        <dbReference type="Rhea" id="RHEA-COMP:14392"/>
        <dbReference type="ChEBI" id="CHEBI:15377"/>
        <dbReference type="ChEBI" id="CHEBI:15378"/>
        <dbReference type="ChEBI" id="CHEBI:30616"/>
        <dbReference type="ChEBI" id="CHEBI:33019"/>
        <dbReference type="ChEBI" id="CHEBI:43474"/>
        <dbReference type="ChEBI" id="CHEBI:58228"/>
        <dbReference type="ChEBI" id="CHEBI:76913"/>
        <dbReference type="ChEBI" id="CHEBI:139126"/>
        <dbReference type="ChEBI" id="CHEBI:456215"/>
    </reaction>
</comment>
<dbReference type="PROSITE" id="PS51163">
    <property type="entry name" value="YRDC"/>
    <property type="match status" value="1"/>
</dbReference>
<dbReference type="Pfam" id="PF17788">
    <property type="entry name" value="HypF_C"/>
    <property type="match status" value="1"/>
</dbReference>
<evidence type="ECO:0000256" key="4">
    <source>
        <dbReference type="ARBA" id="ARBA00022598"/>
    </source>
</evidence>
<comment type="similarity">
    <text evidence="2">Belongs to the acylphosphatase family.</text>
</comment>
<feature type="domain" description="YrdC-like" evidence="13">
    <location>
        <begin position="201"/>
        <end position="389"/>
    </location>
</feature>
<dbReference type="Gene3D" id="3.90.870.50">
    <property type="match status" value="1"/>
</dbReference>
<dbReference type="RefSeq" id="WP_135349044.1">
    <property type="nucleotide sequence ID" value="NZ_SRJD01000014.1"/>
</dbReference>
<comment type="caution">
    <text evidence="14">The sequence shown here is derived from an EMBL/GenBank/DDBJ whole genome shotgun (WGS) entry which is preliminary data.</text>
</comment>
<keyword evidence="6" id="KW-0863">Zinc-finger</keyword>
<dbReference type="InterPro" id="IPR051060">
    <property type="entry name" value="Carbamoyltrans_HypF-like"/>
</dbReference>
<evidence type="ECO:0000256" key="1">
    <source>
        <dbReference type="ARBA" id="ARBA00004711"/>
    </source>
</evidence>
<evidence type="ECO:0000256" key="11">
    <source>
        <dbReference type="PROSITE-ProRule" id="PRU00520"/>
    </source>
</evidence>
<dbReference type="GO" id="GO:0003725">
    <property type="term" value="F:double-stranded RNA binding"/>
    <property type="evidence" value="ECO:0007669"/>
    <property type="project" value="InterPro"/>
</dbReference>
<dbReference type="InterPro" id="IPR017968">
    <property type="entry name" value="Acylphosphatase_CS"/>
</dbReference>
<feature type="active site" evidence="11">
    <location>
        <position position="19"/>
    </location>
</feature>
<dbReference type="Pfam" id="PF00708">
    <property type="entry name" value="Acylphosphatase"/>
    <property type="match status" value="1"/>
</dbReference>
<keyword evidence="11" id="KW-0378">Hydrolase</keyword>
<keyword evidence="5" id="KW-0479">Metal-binding</keyword>
<dbReference type="InterPro" id="IPR001792">
    <property type="entry name" value="Acylphosphatase-like_dom"/>
</dbReference>
<dbReference type="Pfam" id="PF07503">
    <property type="entry name" value="zf-HYPF"/>
    <property type="match status" value="2"/>
</dbReference>
<feature type="active site" evidence="11">
    <location>
        <position position="37"/>
    </location>
</feature>
<evidence type="ECO:0000256" key="9">
    <source>
        <dbReference type="ARBA" id="ARBA00048220"/>
    </source>
</evidence>
<name>A0A4Z0GME6_9BACL</name>
<keyword evidence="14" id="KW-0808">Transferase</keyword>
<dbReference type="InterPro" id="IPR006070">
    <property type="entry name" value="Sua5-like_dom"/>
</dbReference>
<dbReference type="Gene3D" id="3.30.420.360">
    <property type="match status" value="1"/>
</dbReference>
<dbReference type="PROSITE" id="PS00150">
    <property type="entry name" value="ACYLPHOSPHATASE_1"/>
    <property type="match status" value="1"/>
</dbReference>
<proteinExistence type="inferred from homology"/>
<dbReference type="SUPFAM" id="SSF55821">
    <property type="entry name" value="YrdC/RibB"/>
    <property type="match status" value="1"/>
</dbReference>
<dbReference type="SUPFAM" id="SSF54975">
    <property type="entry name" value="Acylphosphatase/BLUF domain-like"/>
    <property type="match status" value="1"/>
</dbReference>
<dbReference type="OrthoDB" id="9808093at2"/>
<keyword evidence="15" id="KW-1185">Reference proteome</keyword>
<dbReference type="GO" id="GO:0003998">
    <property type="term" value="F:acylphosphatase activity"/>
    <property type="evidence" value="ECO:0007669"/>
    <property type="project" value="UniProtKB-EC"/>
</dbReference>
<evidence type="ECO:0000259" key="13">
    <source>
        <dbReference type="PROSITE" id="PS51163"/>
    </source>
</evidence>
<dbReference type="InterPro" id="IPR036046">
    <property type="entry name" value="Acylphosphatase-like_dom_sf"/>
</dbReference>
<evidence type="ECO:0000256" key="2">
    <source>
        <dbReference type="ARBA" id="ARBA00005614"/>
    </source>
</evidence>
<dbReference type="Gene3D" id="3.30.110.120">
    <property type="match status" value="1"/>
</dbReference>
<dbReference type="AlphaFoldDB" id="A0A4Z0GME6"/>
<evidence type="ECO:0000256" key="10">
    <source>
        <dbReference type="PIRNR" id="PIRNR006256"/>
    </source>
</evidence>
<dbReference type="InterPro" id="IPR011125">
    <property type="entry name" value="Znf_HypF"/>
</dbReference>
<evidence type="ECO:0000259" key="12">
    <source>
        <dbReference type="PROSITE" id="PS51160"/>
    </source>
</evidence>
<dbReference type="NCBIfam" id="TIGR00143">
    <property type="entry name" value="hypF"/>
    <property type="match status" value="1"/>
</dbReference>
<evidence type="ECO:0000256" key="6">
    <source>
        <dbReference type="ARBA" id="ARBA00022771"/>
    </source>
</evidence>
<dbReference type="PROSITE" id="PS51160">
    <property type="entry name" value="ACYLPHOSPHATASE_3"/>
    <property type="match status" value="1"/>
</dbReference>
<dbReference type="GO" id="GO:0016874">
    <property type="term" value="F:ligase activity"/>
    <property type="evidence" value="ECO:0007669"/>
    <property type="project" value="UniProtKB-UniRule"/>
</dbReference>
<keyword evidence="4" id="KW-0436">Ligase</keyword>
<dbReference type="PIRSF" id="PIRSF006256">
    <property type="entry name" value="CMPcnvr_hdrg_mat"/>
    <property type="match status" value="1"/>
</dbReference>
<comment type="catalytic activity">
    <reaction evidence="8 11">
        <text>an acyl phosphate + H2O = a carboxylate + phosphate + H(+)</text>
        <dbReference type="Rhea" id="RHEA:14965"/>
        <dbReference type="ChEBI" id="CHEBI:15377"/>
        <dbReference type="ChEBI" id="CHEBI:15378"/>
        <dbReference type="ChEBI" id="CHEBI:29067"/>
        <dbReference type="ChEBI" id="CHEBI:43474"/>
        <dbReference type="ChEBI" id="CHEBI:59918"/>
        <dbReference type="EC" id="3.6.1.7"/>
    </reaction>
</comment>
<protein>
    <recommendedName>
        <fullName evidence="10">Carbamoyltransferase</fullName>
        <ecNumber evidence="10">6.2.-.-</ecNumber>
    </recommendedName>
</protein>
<accession>A0A4Z0GME6</accession>
<keyword evidence="7" id="KW-0862">Zinc</keyword>
<evidence type="ECO:0000256" key="3">
    <source>
        <dbReference type="ARBA" id="ARBA00008097"/>
    </source>
</evidence>
<dbReference type="EMBL" id="SRJD01000014">
    <property type="protein sequence ID" value="TGA97356.1"/>
    <property type="molecule type" value="Genomic_DNA"/>
</dbReference>